<dbReference type="EMBL" id="JAGTJJ010000071">
    <property type="protein sequence ID" value="MDC3988363.1"/>
    <property type="molecule type" value="Genomic_DNA"/>
</dbReference>
<accession>A0A9X3XFX9</accession>
<dbReference type="Proteomes" id="UP001151081">
    <property type="component" value="Unassembled WGS sequence"/>
</dbReference>
<proteinExistence type="predicted"/>
<organism evidence="1 2">
    <name type="scientific">Polyangium jinanense</name>
    <dbReference type="NCBI Taxonomy" id="2829994"/>
    <lineage>
        <taxon>Bacteria</taxon>
        <taxon>Pseudomonadati</taxon>
        <taxon>Myxococcota</taxon>
        <taxon>Polyangia</taxon>
        <taxon>Polyangiales</taxon>
        <taxon>Polyangiaceae</taxon>
        <taxon>Polyangium</taxon>
    </lineage>
</organism>
<sequence length="187" mass="19768">MAIEAGVIAEALALLRSKGALGEALATFRAPELSAFSGLDRVLLFAARATETLVGAVRDARRVEIVARDADGLLLRAPERNPFVVVPSNLVAPWNEVSRFTITGTSVDPVAYLRLFVQDGRLGADDNDALVREAISALARDLGPLSQWEVLALTSPMLEDAYCCAYEACVFVGAGSAVFLAVGMVCG</sequence>
<evidence type="ECO:0000313" key="2">
    <source>
        <dbReference type="Proteomes" id="UP001151081"/>
    </source>
</evidence>
<keyword evidence="2" id="KW-1185">Reference proteome</keyword>
<evidence type="ECO:0000313" key="1">
    <source>
        <dbReference type="EMBL" id="MDC3988363.1"/>
    </source>
</evidence>
<gene>
    <name evidence="1" type="ORF">KEG57_48290</name>
</gene>
<comment type="caution">
    <text evidence="1">The sequence shown here is derived from an EMBL/GenBank/DDBJ whole genome shotgun (WGS) entry which is preliminary data.</text>
</comment>
<protein>
    <submittedName>
        <fullName evidence="1">Uncharacterized protein</fullName>
    </submittedName>
</protein>
<reference evidence="1 2" key="1">
    <citation type="submission" date="2021-04" db="EMBL/GenBank/DDBJ databases">
        <title>Genome analysis of Polyangium sp.</title>
        <authorList>
            <person name="Li Y."/>
            <person name="Wang J."/>
        </authorList>
    </citation>
    <scope>NUCLEOTIDE SEQUENCE [LARGE SCALE GENOMIC DNA]</scope>
    <source>
        <strain evidence="1 2">SDU14</strain>
    </source>
</reference>
<dbReference type="AlphaFoldDB" id="A0A9X3XFX9"/>
<dbReference type="RefSeq" id="WP_272428625.1">
    <property type="nucleotide sequence ID" value="NZ_JAGTJJ010000071.1"/>
</dbReference>
<name>A0A9X3XFX9_9BACT</name>